<feature type="compositionally biased region" description="Basic and acidic residues" evidence="1">
    <location>
        <begin position="38"/>
        <end position="52"/>
    </location>
</feature>
<feature type="transmembrane region" description="Helical" evidence="2">
    <location>
        <begin position="138"/>
        <end position="164"/>
    </location>
</feature>
<proteinExistence type="predicted"/>
<dbReference type="InterPro" id="IPR030417">
    <property type="entry name" value="MS4A"/>
</dbReference>
<evidence type="ECO:0000256" key="1">
    <source>
        <dbReference type="SAM" id="MobiDB-lite"/>
    </source>
</evidence>
<dbReference type="PANTHER" id="PTHR23320">
    <property type="entry name" value="MEMBRANE-SPANNING 4-DOMAINS SUBFAMILY A MS4A -RELATED"/>
    <property type="match status" value="1"/>
</dbReference>
<name>A0AA88IL14_ARTSF</name>
<keyword evidence="2" id="KW-0812">Transmembrane</keyword>
<accession>A0AA88IL14</accession>
<feature type="transmembrane region" description="Helical" evidence="2">
    <location>
        <begin position="113"/>
        <end position="131"/>
    </location>
</feature>
<protein>
    <submittedName>
        <fullName evidence="3">Uncharacterized protein</fullName>
    </submittedName>
</protein>
<feature type="region of interest" description="Disordered" evidence="1">
    <location>
        <begin position="1"/>
        <end position="69"/>
    </location>
</feature>
<dbReference type="EMBL" id="JAVRJZ010000002">
    <property type="protein sequence ID" value="KAK2725731.1"/>
    <property type="molecule type" value="Genomic_DNA"/>
</dbReference>
<keyword evidence="2" id="KW-1133">Transmembrane helix</keyword>
<dbReference type="Proteomes" id="UP001187531">
    <property type="component" value="Unassembled WGS sequence"/>
</dbReference>
<evidence type="ECO:0000313" key="3">
    <source>
        <dbReference type="EMBL" id="KAK2725731.1"/>
    </source>
</evidence>
<organism evidence="3 4">
    <name type="scientific">Artemia franciscana</name>
    <name type="common">Brine shrimp</name>
    <name type="synonym">Artemia sanfranciscana</name>
    <dbReference type="NCBI Taxonomy" id="6661"/>
    <lineage>
        <taxon>Eukaryota</taxon>
        <taxon>Metazoa</taxon>
        <taxon>Ecdysozoa</taxon>
        <taxon>Arthropoda</taxon>
        <taxon>Crustacea</taxon>
        <taxon>Branchiopoda</taxon>
        <taxon>Anostraca</taxon>
        <taxon>Artemiidae</taxon>
        <taxon>Artemia</taxon>
    </lineage>
</organism>
<comment type="caution">
    <text evidence="3">The sequence shown here is derived from an EMBL/GenBank/DDBJ whole genome shotgun (WGS) entry which is preliminary data.</text>
</comment>
<keyword evidence="4" id="KW-1185">Reference proteome</keyword>
<dbReference type="AlphaFoldDB" id="A0AA88IL14"/>
<evidence type="ECO:0000313" key="4">
    <source>
        <dbReference type="Proteomes" id="UP001187531"/>
    </source>
</evidence>
<gene>
    <name evidence="3" type="ORF">QYM36_000279</name>
</gene>
<feature type="transmembrane region" description="Helical" evidence="2">
    <location>
        <begin position="81"/>
        <end position="101"/>
    </location>
</feature>
<keyword evidence="2" id="KW-0472">Membrane</keyword>
<feature type="transmembrane region" description="Helical" evidence="2">
    <location>
        <begin position="263"/>
        <end position="288"/>
    </location>
</feature>
<sequence>MDSQQRGNSQTEENGRTELSTLNVTGLTSPRRSRTRRRETQRSSETDNDTRASGRRTNTSTRQRRRHGRRLKKYCTSMRQFSAMQIIIGLSAIAIQAGLILNSSILSEGEQGIWTGCFFVISGFVCLVLGGEKANFSTMIVTTTSCLLTLFVAMTLASLGWIGVETSLWCEYYFLNCNKTSGALNLAGLNNSNQDKFPVSIDASSTIETDSLYMSMQNDGLWNHLIKDRVYEFTKTKELREDNICDVVLEPGFCGWSVQAPRILYSFLMLLGITQATVSFMMAAIACTSRSIDPRQRRISVSFLYENDTGEAPQRGIRAWELPPTLKEIEAGLAEPQARQAENNIDIEAPPPYEALPESRPVAQSLN</sequence>
<reference evidence="3" key="1">
    <citation type="submission" date="2023-07" db="EMBL/GenBank/DDBJ databases">
        <title>Chromosome-level genome assembly of Artemia franciscana.</title>
        <authorList>
            <person name="Jo E."/>
        </authorList>
    </citation>
    <scope>NUCLEOTIDE SEQUENCE</scope>
    <source>
        <tissue evidence="3">Whole body</tissue>
    </source>
</reference>
<dbReference type="PANTHER" id="PTHR23320:SF165">
    <property type="entry name" value="MARVEL DOMAIN-CONTAINING PROTEIN"/>
    <property type="match status" value="1"/>
</dbReference>
<feature type="compositionally biased region" description="Polar residues" evidence="1">
    <location>
        <begin position="1"/>
        <end position="27"/>
    </location>
</feature>
<evidence type="ECO:0000256" key="2">
    <source>
        <dbReference type="SAM" id="Phobius"/>
    </source>
</evidence>
<feature type="region of interest" description="Disordered" evidence="1">
    <location>
        <begin position="334"/>
        <end position="367"/>
    </location>
</feature>